<comment type="similarity">
    <text evidence="1">Belongs to the 'GDXG' lipolytic enzyme family.</text>
</comment>
<gene>
    <name evidence="5" type="ORF">OIDMADRAFT_161938</name>
</gene>
<dbReference type="InterPro" id="IPR002168">
    <property type="entry name" value="Lipase_GDXG_HIS_AS"/>
</dbReference>
<dbReference type="PANTHER" id="PTHR48081:SF25">
    <property type="entry name" value="PUTATIVE (AFU_ORTHOLOGUE AFUA_3G11560)-RELATED"/>
    <property type="match status" value="1"/>
</dbReference>
<dbReference type="InterPro" id="IPR033140">
    <property type="entry name" value="Lipase_GDXG_put_SER_AS"/>
</dbReference>
<dbReference type="InParanoid" id="A0A0C3HFY7"/>
<accession>A0A0C3HFY7</accession>
<keyword evidence="6" id="KW-1185">Reference proteome</keyword>
<evidence type="ECO:0000313" key="6">
    <source>
        <dbReference type="Proteomes" id="UP000054321"/>
    </source>
</evidence>
<dbReference type="InterPro" id="IPR029058">
    <property type="entry name" value="AB_hydrolase_fold"/>
</dbReference>
<dbReference type="AlphaFoldDB" id="A0A0C3HFY7"/>
<dbReference type="Proteomes" id="UP000054321">
    <property type="component" value="Unassembled WGS sequence"/>
</dbReference>
<sequence length="475" mass="52199">MEPSLPLLKALVPKVPLIGKTALYHTLGLSESSQQWDLRTALVINVIRSFVTDSPQPLSKVQKLSLRDPGIKGRIWVSKVTLQQPGEDDVRQAVFEAIDSLREPGDAPGGYQEPQLTAVEAEWTAYRADAAPESPLPDISEEEKYNALMAEVSSDITVLYFHGGAYYLLDPASHRPTTKELAKLTKGRCLSVRYRLAPQNPFPSALLDALVSYLNLLYPPSGSLHAPVDPAHIVFSGDSAGGNLCLALLQAILALRRRGRSILWNGQPRDVPIPAGLALCSPWADVTHSSPSCEANASYDYLPAPSRDVQYPPCAIWPADPPRRHLYAEQCMLAHPLVSPLVARSWEGSCPMYIGTGTELLTDEDKALAVQVARQGVPVVFEEYEAMPHCFAMILKSLPASSRYLDRWAGFIRDVVEDPGRVKTKGVVVKPKTLEEEAVEVTGLVPWTFEEVRERVREKAAQTTSQAGPERLTKL</sequence>
<evidence type="ECO:0000256" key="2">
    <source>
        <dbReference type="ARBA" id="ARBA00022801"/>
    </source>
</evidence>
<feature type="domain" description="Alpha/beta hydrolase fold-3" evidence="4">
    <location>
        <begin position="158"/>
        <end position="392"/>
    </location>
</feature>
<dbReference type="PROSITE" id="PS01174">
    <property type="entry name" value="LIPASE_GDXG_SER"/>
    <property type="match status" value="1"/>
</dbReference>
<evidence type="ECO:0000259" key="4">
    <source>
        <dbReference type="Pfam" id="PF07859"/>
    </source>
</evidence>
<proteinExistence type="inferred from homology"/>
<dbReference type="HOGENOM" id="CLU_027519_0_0_1"/>
<dbReference type="GO" id="GO:0016787">
    <property type="term" value="F:hydrolase activity"/>
    <property type="evidence" value="ECO:0007669"/>
    <property type="project" value="UniProtKB-KW"/>
</dbReference>
<name>A0A0C3HFY7_OIDMZ</name>
<dbReference type="EMBL" id="KN832875">
    <property type="protein sequence ID" value="KIN02070.1"/>
    <property type="molecule type" value="Genomic_DNA"/>
</dbReference>
<reference evidence="5 6" key="1">
    <citation type="submission" date="2014-04" db="EMBL/GenBank/DDBJ databases">
        <authorList>
            <consortium name="DOE Joint Genome Institute"/>
            <person name="Kuo A."/>
            <person name="Martino E."/>
            <person name="Perotto S."/>
            <person name="Kohler A."/>
            <person name="Nagy L.G."/>
            <person name="Floudas D."/>
            <person name="Copeland A."/>
            <person name="Barry K.W."/>
            <person name="Cichocki N."/>
            <person name="Veneault-Fourrey C."/>
            <person name="LaButti K."/>
            <person name="Lindquist E.A."/>
            <person name="Lipzen A."/>
            <person name="Lundell T."/>
            <person name="Morin E."/>
            <person name="Murat C."/>
            <person name="Sun H."/>
            <person name="Tunlid A."/>
            <person name="Henrissat B."/>
            <person name="Grigoriev I.V."/>
            <person name="Hibbett D.S."/>
            <person name="Martin F."/>
            <person name="Nordberg H.P."/>
            <person name="Cantor M.N."/>
            <person name="Hua S.X."/>
        </authorList>
    </citation>
    <scope>NUCLEOTIDE SEQUENCE [LARGE SCALE GENOMIC DNA]</scope>
    <source>
        <strain evidence="5 6">Zn</strain>
    </source>
</reference>
<organism evidence="5 6">
    <name type="scientific">Oidiodendron maius (strain Zn)</name>
    <dbReference type="NCBI Taxonomy" id="913774"/>
    <lineage>
        <taxon>Eukaryota</taxon>
        <taxon>Fungi</taxon>
        <taxon>Dikarya</taxon>
        <taxon>Ascomycota</taxon>
        <taxon>Pezizomycotina</taxon>
        <taxon>Leotiomycetes</taxon>
        <taxon>Leotiomycetes incertae sedis</taxon>
        <taxon>Myxotrichaceae</taxon>
        <taxon>Oidiodendron</taxon>
    </lineage>
</organism>
<dbReference type="Pfam" id="PF07859">
    <property type="entry name" value="Abhydrolase_3"/>
    <property type="match status" value="1"/>
</dbReference>
<keyword evidence="2" id="KW-0378">Hydrolase</keyword>
<evidence type="ECO:0000256" key="3">
    <source>
        <dbReference type="PROSITE-ProRule" id="PRU10038"/>
    </source>
</evidence>
<dbReference type="InterPro" id="IPR050300">
    <property type="entry name" value="GDXG_lipolytic_enzyme"/>
</dbReference>
<dbReference type="PANTHER" id="PTHR48081">
    <property type="entry name" value="AB HYDROLASE SUPERFAMILY PROTEIN C4A8.06C"/>
    <property type="match status" value="1"/>
</dbReference>
<dbReference type="InterPro" id="IPR013094">
    <property type="entry name" value="AB_hydrolase_3"/>
</dbReference>
<evidence type="ECO:0000313" key="5">
    <source>
        <dbReference type="EMBL" id="KIN02070.1"/>
    </source>
</evidence>
<dbReference type="PROSITE" id="PS01173">
    <property type="entry name" value="LIPASE_GDXG_HIS"/>
    <property type="match status" value="1"/>
</dbReference>
<dbReference type="STRING" id="913774.A0A0C3HFY7"/>
<dbReference type="OrthoDB" id="5354320at2759"/>
<feature type="active site" evidence="3">
    <location>
        <position position="239"/>
    </location>
</feature>
<evidence type="ECO:0000256" key="1">
    <source>
        <dbReference type="ARBA" id="ARBA00010515"/>
    </source>
</evidence>
<protein>
    <recommendedName>
        <fullName evidence="4">Alpha/beta hydrolase fold-3 domain-containing protein</fullName>
    </recommendedName>
</protein>
<dbReference type="Gene3D" id="3.40.50.1820">
    <property type="entry name" value="alpha/beta hydrolase"/>
    <property type="match status" value="1"/>
</dbReference>
<dbReference type="SUPFAM" id="SSF53474">
    <property type="entry name" value="alpha/beta-Hydrolases"/>
    <property type="match status" value="1"/>
</dbReference>
<reference evidence="6" key="2">
    <citation type="submission" date="2015-01" db="EMBL/GenBank/DDBJ databases">
        <title>Evolutionary Origins and Diversification of the Mycorrhizal Mutualists.</title>
        <authorList>
            <consortium name="DOE Joint Genome Institute"/>
            <consortium name="Mycorrhizal Genomics Consortium"/>
            <person name="Kohler A."/>
            <person name="Kuo A."/>
            <person name="Nagy L.G."/>
            <person name="Floudas D."/>
            <person name="Copeland A."/>
            <person name="Barry K.W."/>
            <person name="Cichocki N."/>
            <person name="Veneault-Fourrey C."/>
            <person name="LaButti K."/>
            <person name="Lindquist E.A."/>
            <person name="Lipzen A."/>
            <person name="Lundell T."/>
            <person name="Morin E."/>
            <person name="Murat C."/>
            <person name="Riley R."/>
            <person name="Ohm R."/>
            <person name="Sun H."/>
            <person name="Tunlid A."/>
            <person name="Henrissat B."/>
            <person name="Grigoriev I.V."/>
            <person name="Hibbett D.S."/>
            <person name="Martin F."/>
        </authorList>
    </citation>
    <scope>NUCLEOTIDE SEQUENCE [LARGE SCALE GENOMIC DNA]</scope>
    <source>
        <strain evidence="6">Zn</strain>
    </source>
</reference>